<dbReference type="Pfam" id="PF02020">
    <property type="entry name" value="W2"/>
    <property type="match status" value="1"/>
</dbReference>
<evidence type="ECO:0000256" key="4">
    <source>
        <dbReference type="ARBA" id="ARBA00022917"/>
    </source>
</evidence>
<feature type="region of interest" description="Disordered" evidence="8">
    <location>
        <begin position="380"/>
        <end position="399"/>
    </location>
</feature>
<dbReference type="InterPro" id="IPR016190">
    <property type="entry name" value="Transl_init_fac_IF2/IF5_Zn-bd"/>
</dbReference>
<feature type="compositionally biased region" description="Basic and acidic residues" evidence="8">
    <location>
        <begin position="148"/>
        <end position="188"/>
    </location>
</feature>
<feature type="compositionally biased region" description="Basic residues" evidence="8">
    <location>
        <begin position="189"/>
        <end position="199"/>
    </location>
</feature>
<dbReference type="SMART" id="SM00515">
    <property type="entry name" value="eIF5C"/>
    <property type="match status" value="1"/>
</dbReference>
<comment type="function">
    <text evidence="6">Catalyzes the hydrolysis of GTP bound to the 40S ribosomal initiation complex (40S.mRNA.Met-tRNA[F].eIF-2.GTP) with the subsequent joining of a 60S ribosomal subunit resulting in the release of eIF-2 and the guanine nucleotide. The subsequent joining of a 60S ribosomal subunit results in the formation of a functional 80S initiation complex (80S.mRNA.Met-tRNA[F]).</text>
</comment>
<feature type="region of interest" description="Disordered" evidence="8">
    <location>
        <begin position="148"/>
        <end position="230"/>
    </location>
</feature>
<dbReference type="InterPro" id="IPR016189">
    <property type="entry name" value="Transl_init_fac_IF2/IF5_N"/>
</dbReference>
<keyword evidence="4" id="KW-0648">Protein biosynthesis</keyword>
<dbReference type="SUPFAM" id="SSF75689">
    <property type="entry name" value="Zinc-binding domain of translation initiation factor 2 beta"/>
    <property type="match status" value="1"/>
</dbReference>
<dbReference type="Gene3D" id="2.20.25.350">
    <property type="match status" value="1"/>
</dbReference>
<sequence>MQNIGGENAGDAFYRYKMPKLIAKIEGRGNGIKTNVVNNVDIAKALERPPEYILKFYGCELGAQTNFDKGTGTSIVNGAHDNKKLSELLEAFIKKYVQCYSCGNPETMMKIKKEFIYLKCKACGYVSDVDMRHKVNTFILKNPPENKLSKEERRLKKAEEDRMRDAHESAAREKEKKEKKEKSKDKDKKKDKKDKKKKKGEGEEAENGDAAEGAEGGSAEEEEAEESDDEVVWMTDTSAAAVAARAAEQLTQATAAMVTQGNIEAERAEAKKKAKAEAKKKAEEEAKKRAEEAAALRAALEAGEKLEPAGAESALRALLAEAGWDWAAGSGGPAAISKVAAGGLAKKLTVEGGVANKARALYAALFTAGRDAAAAAAAADAEAEDGSDSPRENGDAASNGNGVAAAAAAAGGAKLAPSIGVAAELLGQLAHDAPGQLAQLVALEWLLAVGNPAKMPEAALALKALYDVGNPAKMPEAALALYDADLAEEDIISCSSLPHCQFVVLSLCHFQVGNPAKMPEAALALKALYDADLAEEDIISCSSLPHSHLVICCHVIFQVGNPAKMPEAALALKALYDADLAEEDIILAWHGRSDAAKLLEVPAADAAAVRKAVAAVVDWLQEAESDDEDSEEESDEE</sequence>
<dbReference type="SUPFAM" id="SSF48371">
    <property type="entry name" value="ARM repeat"/>
    <property type="match status" value="1"/>
</dbReference>
<dbReference type="PANTHER" id="PTHR23001:SF7">
    <property type="entry name" value="EUKARYOTIC TRANSLATION INITIATION FACTOR 5"/>
    <property type="match status" value="1"/>
</dbReference>
<dbReference type="SUPFAM" id="SSF100966">
    <property type="entry name" value="Translation initiation factor 2 beta, aIF2beta, N-terminal domain"/>
    <property type="match status" value="1"/>
</dbReference>
<keyword evidence="2" id="KW-0396">Initiation factor</keyword>
<evidence type="ECO:0000256" key="3">
    <source>
        <dbReference type="ARBA" id="ARBA00022741"/>
    </source>
</evidence>
<dbReference type="InterPro" id="IPR045196">
    <property type="entry name" value="IF2/IF5"/>
</dbReference>
<feature type="compositionally biased region" description="Acidic residues" evidence="8">
    <location>
        <begin position="218"/>
        <end position="230"/>
    </location>
</feature>
<evidence type="ECO:0000256" key="2">
    <source>
        <dbReference type="ARBA" id="ARBA00022540"/>
    </source>
</evidence>
<dbReference type="Gene3D" id="1.25.40.180">
    <property type="match status" value="1"/>
</dbReference>
<feature type="coiled-coil region" evidence="7">
    <location>
        <begin position="265"/>
        <end position="299"/>
    </location>
</feature>
<dbReference type="GO" id="GO:0001732">
    <property type="term" value="P:formation of cytoplasmic translation initiation complex"/>
    <property type="evidence" value="ECO:0007669"/>
    <property type="project" value="TreeGrafter"/>
</dbReference>
<dbReference type="InterPro" id="IPR002735">
    <property type="entry name" value="Transl_init_fac_IF2/IF5_dom"/>
</dbReference>
<dbReference type="SMART" id="SM00653">
    <property type="entry name" value="eIF2B_5"/>
    <property type="match status" value="1"/>
</dbReference>
<keyword evidence="5" id="KW-0342">GTP-binding</keyword>
<evidence type="ECO:0000259" key="9">
    <source>
        <dbReference type="PROSITE" id="PS51363"/>
    </source>
</evidence>
<dbReference type="AlphaFoldDB" id="A0A383W7N2"/>
<dbReference type="GO" id="GO:0005829">
    <property type="term" value="C:cytosol"/>
    <property type="evidence" value="ECO:0007669"/>
    <property type="project" value="TreeGrafter"/>
</dbReference>
<name>A0A383W7N2_TETOB</name>
<dbReference type="Gene3D" id="3.30.30.170">
    <property type="match status" value="1"/>
</dbReference>
<gene>
    <name evidence="10" type="ORF">BQ4739_LOCUS13359</name>
</gene>
<dbReference type="FunFam" id="2.20.25.350:FF:000001">
    <property type="entry name" value="Eukaryotic translation initiation factor 5"/>
    <property type="match status" value="1"/>
</dbReference>
<dbReference type="FunFam" id="3.30.30.170:FF:000002">
    <property type="entry name" value="Eukaryotic translation initiation factor 5"/>
    <property type="match status" value="1"/>
</dbReference>
<proteinExistence type="inferred from homology"/>
<evidence type="ECO:0000256" key="6">
    <source>
        <dbReference type="ARBA" id="ARBA00025032"/>
    </source>
</evidence>
<dbReference type="InterPro" id="IPR016024">
    <property type="entry name" value="ARM-type_fold"/>
</dbReference>
<evidence type="ECO:0000256" key="1">
    <source>
        <dbReference type="ARBA" id="ARBA00010397"/>
    </source>
</evidence>
<evidence type="ECO:0000256" key="8">
    <source>
        <dbReference type="SAM" id="MobiDB-lite"/>
    </source>
</evidence>
<dbReference type="EMBL" id="FNXT01001186">
    <property type="protein sequence ID" value="SZX73253.1"/>
    <property type="molecule type" value="Genomic_DNA"/>
</dbReference>
<evidence type="ECO:0000256" key="7">
    <source>
        <dbReference type="SAM" id="Coils"/>
    </source>
</evidence>
<dbReference type="PANTHER" id="PTHR23001">
    <property type="entry name" value="EUKARYOTIC TRANSLATION INITIATION FACTOR"/>
    <property type="match status" value="1"/>
</dbReference>
<dbReference type="GO" id="GO:0071074">
    <property type="term" value="F:eukaryotic initiation factor eIF2 binding"/>
    <property type="evidence" value="ECO:0007669"/>
    <property type="project" value="TreeGrafter"/>
</dbReference>
<dbReference type="GO" id="GO:0005092">
    <property type="term" value="F:GDP-dissociation inhibitor activity"/>
    <property type="evidence" value="ECO:0007669"/>
    <property type="project" value="TreeGrafter"/>
</dbReference>
<evidence type="ECO:0000313" key="10">
    <source>
        <dbReference type="EMBL" id="SZX73253.1"/>
    </source>
</evidence>
<evidence type="ECO:0000313" key="11">
    <source>
        <dbReference type="Proteomes" id="UP000256970"/>
    </source>
</evidence>
<comment type="similarity">
    <text evidence="1">Belongs to the eIF-2-beta/eIF-5 family.</text>
</comment>
<dbReference type="STRING" id="3088.A0A383W7N2"/>
<dbReference type="PROSITE" id="PS51363">
    <property type="entry name" value="W2"/>
    <property type="match status" value="1"/>
</dbReference>
<keyword evidence="3" id="KW-0547">Nucleotide-binding</keyword>
<keyword evidence="11" id="KW-1185">Reference proteome</keyword>
<dbReference type="GO" id="GO:0005525">
    <property type="term" value="F:GTP binding"/>
    <property type="evidence" value="ECO:0007669"/>
    <property type="project" value="UniProtKB-KW"/>
</dbReference>
<dbReference type="Pfam" id="PF01873">
    <property type="entry name" value="eIF-5_eIF-2B"/>
    <property type="match status" value="1"/>
</dbReference>
<accession>A0A383W7N2</accession>
<dbReference type="InterPro" id="IPR003307">
    <property type="entry name" value="W2_domain"/>
</dbReference>
<keyword evidence="7" id="KW-0175">Coiled coil</keyword>
<feature type="domain" description="W2" evidence="9">
    <location>
        <begin position="432"/>
        <end position="630"/>
    </location>
</feature>
<organism evidence="10 11">
    <name type="scientific">Tetradesmus obliquus</name>
    <name type="common">Green alga</name>
    <name type="synonym">Acutodesmus obliquus</name>
    <dbReference type="NCBI Taxonomy" id="3088"/>
    <lineage>
        <taxon>Eukaryota</taxon>
        <taxon>Viridiplantae</taxon>
        <taxon>Chlorophyta</taxon>
        <taxon>core chlorophytes</taxon>
        <taxon>Chlorophyceae</taxon>
        <taxon>CS clade</taxon>
        <taxon>Sphaeropleales</taxon>
        <taxon>Scenedesmaceae</taxon>
        <taxon>Tetradesmus</taxon>
    </lineage>
</organism>
<protein>
    <recommendedName>
        <fullName evidence="9">W2 domain-containing protein</fullName>
    </recommendedName>
</protein>
<reference evidence="10 11" key="1">
    <citation type="submission" date="2016-10" db="EMBL/GenBank/DDBJ databases">
        <authorList>
            <person name="Cai Z."/>
        </authorList>
    </citation>
    <scope>NUCLEOTIDE SEQUENCE [LARGE SCALE GENOMIC DNA]</scope>
</reference>
<dbReference type="GO" id="GO:0003743">
    <property type="term" value="F:translation initiation factor activity"/>
    <property type="evidence" value="ECO:0007669"/>
    <property type="project" value="UniProtKB-KW"/>
</dbReference>
<dbReference type="Proteomes" id="UP000256970">
    <property type="component" value="Unassembled WGS sequence"/>
</dbReference>
<evidence type="ECO:0000256" key="5">
    <source>
        <dbReference type="ARBA" id="ARBA00023134"/>
    </source>
</evidence>